<keyword evidence="8" id="KW-1185">Reference proteome</keyword>
<dbReference type="AlphaFoldDB" id="A0AAX4KYD6"/>
<dbReference type="SMART" id="SM00670">
    <property type="entry name" value="PINc"/>
    <property type="match status" value="1"/>
</dbReference>
<dbReference type="GO" id="GO:0090729">
    <property type="term" value="F:toxin activity"/>
    <property type="evidence" value="ECO:0007669"/>
    <property type="project" value="UniProtKB-KW"/>
</dbReference>
<dbReference type="PANTHER" id="PTHR39664">
    <property type="match status" value="1"/>
</dbReference>
<evidence type="ECO:0000256" key="4">
    <source>
        <dbReference type="ARBA" id="ARBA00022801"/>
    </source>
</evidence>
<dbReference type="EC" id="3.1.-.-" evidence="5"/>
<dbReference type="CDD" id="cd18684">
    <property type="entry name" value="PIN_VapC-like"/>
    <property type="match status" value="1"/>
</dbReference>
<feature type="binding site" evidence="5">
    <location>
        <position position="95"/>
    </location>
    <ligand>
        <name>Mg(2+)</name>
        <dbReference type="ChEBI" id="CHEBI:18420"/>
    </ligand>
</feature>
<evidence type="ECO:0000256" key="3">
    <source>
        <dbReference type="ARBA" id="ARBA00022723"/>
    </source>
</evidence>
<keyword evidence="4 5" id="KW-0378">Hydrolase</keyword>
<name>A0AAX4KYD6_9CREN</name>
<sequence length="129" mass="14917">MIVVDTNVLVYATLSDSEFFDKSVEIIQREDVIIPQIVVYEYIKVMIELTKDLSFVKTKLRELENFNVNQETLGIIEKGIDMLEKDNGSLKDINDYVILSFAIHHKAKLATYDRKLRKIAKEKGIEILP</sequence>
<evidence type="ECO:0000256" key="2">
    <source>
        <dbReference type="ARBA" id="ARBA00022722"/>
    </source>
</evidence>
<keyword evidence="1 5" id="KW-1277">Toxin-antitoxin system</keyword>
<protein>
    <recommendedName>
        <fullName evidence="5">Ribonuclease VapC</fullName>
        <shortName evidence="5">RNase VapC</shortName>
        <ecNumber evidence="5">3.1.-.-</ecNumber>
    </recommendedName>
    <alternativeName>
        <fullName evidence="5">Putative toxin VapC</fullName>
    </alternativeName>
</protein>
<evidence type="ECO:0000313" key="7">
    <source>
        <dbReference type="EMBL" id="WWQ59442.1"/>
    </source>
</evidence>
<keyword evidence="5" id="KW-0460">Magnesium</keyword>
<dbReference type="RefSeq" id="WP_338598601.1">
    <property type="nucleotide sequence ID" value="NZ_CP146016.1"/>
</dbReference>
<dbReference type="SUPFAM" id="SSF88723">
    <property type="entry name" value="PIN domain-like"/>
    <property type="match status" value="1"/>
</dbReference>
<comment type="similarity">
    <text evidence="5">Belongs to the PINc/VapC protein family.</text>
</comment>
<feature type="domain" description="PIN" evidence="6">
    <location>
        <begin position="1"/>
        <end position="118"/>
    </location>
</feature>
<feature type="binding site" evidence="5">
    <location>
        <position position="5"/>
    </location>
    <ligand>
        <name>Mg(2+)</name>
        <dbReference type="ChEBI" id="CHEBI:18420"/>
    </ligand>
</feature>
<evidence type="ECO:0000256" key="5">
    <source>
        <dbReference type="HAMAP-Rule" id="MF_00265"/>
    </source>
</evidence>
<gene>
    <name evidence="5" type="primary">vapC</name>
    <name evidence="7" type="ORF">V6M85_08000</name>
</gene>
<dbReference type="PANTHER" id="PTHR39664:SF2">
    <property type="entry name" value="NUCLEIC ACID-BINDING PROTEIN, CONTAINING PIN DOMAIN-RELATED"/>
    <property type="match status" value="1"/>
</dbReference>
<organism evidence="7 8">
    <name type="scientific">Sulfolobus tengchongensis</name>
    <dbReference type="NCBI Taxonomy" id="207809"/>
    <lineage>
        <taxon>Archaea</taxon>
        <taxon>Thermoproteota</taxon>
        <taxon>Thermoprotei</taxon>
        <taxon>Sulfolobales</taxon>
        <taxon>Sulfolobaceae</taxon>
        <taxon>Sulfolobus</taxon>
    </lineage>
</organism>
<evidence type="ECO:0000313" key="8">
    <source>
        <dbReference type="Proteomes" id="UP001432202"/>
    </source>
</evidence>
<reference evidence="7 8" key="1">
    <citation type="submission" date="2024-02" db="EMBL/GenBank/DDBJ databases">
        <title>STSV induces naive adaptation in Sulfolobus.</title>
        <authorList>
            <person name="Xiang X."/>
            <person name="Song M."/>
        </authorList>
    </citation>
    <scope>NUCLEOTIDE SEQUENCE [LARGE SCALE GENOMIC DNA]</scope>
    <source>
        <strain evidence="7 8">RT2</strain>
    </source>
</reference>
<dbReference type="GO" id="GO:0016787">
    <property type="term" value="F:hydrolase activity"/>
    <property type="evidence" value="ECO:0007669"/>
    <property type="project" value="UniProtKB-KW"/>
</dbReference>
<dbReference type="EMBL" id="CP146016">
    <property type="protein sequence ID" value="WWQ59442.1"/>
    <property type="molecule type" value="Genomic_DNA"/>
</dbReference>
<comment type="function">
    <text evidence="5">Toxic component of a toxin-antitoxin (TA) system. An RNase.</text>
</comment>
<dbReference type="Proteomes" id="UP001432202">
    <property type="component" value="Chromosome"/>
</dbReference>
<dbReference type="GO" id="GO:0004540">
    <property type="term" value="F:RNA nuclease activity"/>
    <property type="evidence" value="ECO:0007669"/>
    <property type="project" value="InterPro"/>
</dbReference>
<accession>A0AAX4KYD6</accession>
<dbReference type="GeneID" id="89336702"/>
<keyword evidence="2 5" id="KW-0540">Nuclease</keyword>
<dbReference type="InterPro" id="IPR029060">
    <property type="entry name" value="PIN-like_dom_sf"/>
</dbReference>
<evidence type="ECO:0000256" key="1">
    <source>
        <dbReference type="ARBA" id="ARBA00022649"/>
    </source>
</evidence>
<dbReference type="InterPro" id="IPR022907">
    <property type="entry name" value="VapC_family"/>
</dbReference>
<comment type="cofactor">
    <cofactor evidence="5">
        <name>Mg(2+)</name>
        <dbReference type="ChEBI" id="CHEBI:18420"/>
    </cofactor>
</comment>
<dbReference type="GO" id="GO:0000287">
    <property type="term" value="F:magnesium ion binding"/>
    <property type="evidence" value="ECO:0007669"/>
    <property type="project" value="UniProtKB-UniRule"/>
</dbReference>
<dbReference type="InterPro" id="IPR002716">
    <property type="entry name" value="PIN_dom"/>
</dbReference>
<dbReference type="HAMAP" id="MF_00265">
    <property type="entry name" value="VapC_Nob1"/>
    <property type="match status" value="1"/>
</dbReference>
<dbReference type="Pfam" id="PF01850">
    <property type="entry name" value="PIN"/>
    <property type="match status" value="1"/>
</dbReference>
<keyword evidence="3 5" id="KW-0479">Metal-binding</keyword>
<keyword evidence="5" id="KW-0800">Toxin</keyword>
<evidence type="ECO:0000259" key="6">
    <source>
        <dbReference type="SMART" id="SM00670"/>
    </source>
</evidence>
<proteinExistence type="inferred from homology"/>
<dbReference type="Gene3D" id="3.40.50.1010">
    <property type="entry name" value="5'-nuclease"/>
    <property type="match status" value="1"/>
</dbReference>